<organism evidence="3 4">
    <name type="scientific">Aedes albopictus</name>
    <name type="common">Asian tiger mosquito</name>
    <name type="synonym">Stegomyia albopicta</name>
    <dbReference type="NCBI Taxonomy" id="7160"/>
    <lineage>
        <taxon>Eukaryota</taxon>
        <taxon>Metazoa</taxon>
        <taxon>Ecdysozoa</taxon>
        <taxon>Arthropoda</taxon>
        <taxon>Hexapoda</taxon>
        <taxon>Insecta</taxon>
        <taxon>Pterygota</taxon>
        <taxon>Neoptera</taxon>
        <taxon>Endopterygota</taxon>
        <taxon>Diptera</taxon>
        <taxon>Nematocera</taxon>
        <taxon>Culicoidea</taxon>
        <taxon>Culicidae</taxon>
        <taxon>Culicinae</taxon>
        <taxon>Aedini</taxon>
        <taxon>Aedes</taxon>
        <taxon>Stegomyia</taxon>
    </lineage>
</organism>
<reference evidence="4" key="1">
    <citation type="journal article" date="2015" name="Proc. Natl. Acad. Sci. U.S.A.">
        <title>Genome sequence of the Asian Tiger mosquito, Aedes albopictus, reveals insights into its biology, genetics, and evolution.</title>
        <authorList>
            <person name="Chen X.G."/>
            <person name="Jiang X."/>
            <person name="Gu J."/>
            <person name="Xu M."/>
            <person name="Wu Y."/>
            <person name="Deng Y."/>
            <person name="Zhang C."/>
            <person name="Bonizzoni M."/>
            <person name="Dermauw W."/>
            <person name="Vontas J."/>
            <person name="Armbruster P."/>
            <person name="Huang X."/>
            <person name="Yang Y."/>
            <person name="Zhang H."/>
            <person name="He W."/>
            <person name="Peng H."/>
            <person name="Liu Y."/>
            <person name="Wu K."/>
            <person name="Chen J."/>
            <person name="Lirakis M."/>
            <person name="Topalis P."/>
            <person name="Van Leeuwen T."/>
            <person name="Hall A.B."/>
            <person name="Jiang X."/>
            <person name="Thorpe C."/>
            <person name="Mueller R.L."/>
            <person name="Sun C."/>
            <person name="Waterhouse R.M."/>
            <person name="Yan G."/>
            <person name="Tu Z.J."/>
            <person name="Fang X."/>
            <person name="James A.A."/>
        </authorList>
    </citation>
    <scope>NUCLEOTIDE SEQUENCE [LARGE SCALE GENOMIC DNA]</scope>
    <source>
        <strain evidence="4">Foshan</strain>
    </source>
</reference>
<sequence>MPPPKARLHKSTGKLKTIPKVAQSTASQSPSGSAGSTSSPQSSSSNPAPEADRQFELELYWCIQQLENSLSAPHMRENKKKTEDTMKLINTLKSANQPLIKKRQIMRSAFGDYRTKMAEEEKTLALNAESIRFDAPKKKAKYHFVKKAAILNEDNKDFRFNFANIQLEDAPDVEPEANQPEEPVVRRKELKVRVIPPSDNSFRFNFTVEE</sequence>
<comment type="similarity">
    <text evidence="1">Belongs to the UPF0488 family.</text>
</comment>
<reference evidence="3" key="2">
    <citation type="submission" date="2025-05" db="UniProtKB">
        <authorList>
            <consortium name="EnsemblMetazoa"/>
        </authorList>
    </citation>
    <scope>IDENTIFICATION</scope>
    <source>
        <strain evidence="3">Foshan</strain>
    </source>
</reference>
<dbReference type="RefSeq" id="XP_029724404.1">
    <property type="nucleotide sequence ID" value="XM_029868544.2"/>
</dbReference>
<dbReference type="PANTHER" id="PTHR13602:SF2">
    <property type="entry name" value="UPF0488 PROTEIN C8ORF33"/>
    <property type="match status" value="1"/>
</dbReference>
<dbReference type="PANTHER" id="PTHR13602">
    <property type="entry name" value="UPF0488 PROTEIN C8ORF33"/>
    <property type="match status" value="1"/>
</dbReference>
<evidence type="ECO:0000313" key="4">
    <source>
        <dbReference type="Proteomes" id="UP000069940"/>
    </source>
</evidence>
<accession>A0ABM1YQ99</accession>
<protein>
    <submittedName>
        <fullName evidence="3">Uncharacterized protein</fullName>
    </submittedName>
</protein>
<keyword evidence="4" id="KW-1185">Reference proteome</keyword>
<dbReference type="GeneID" id="115264641"/>
<feature type="region of interest" description="Disordered" evidence="2">
    <location>
        <begin position="1"/>
        <end position="51"/>
    </location>
</feature>
<evidence type="ECO:0000256" key="1">
    <source>
        <dbReference type="ARBA" id="ARBA00005707"/>
    </source>
</evidence>
<evidence type="ECO:0000256" key="2">
    <source>
        <dbReference type="SAM" id="MobiDB-lite"/>
    </source>
</evidence>
<dbReference type="InterPro" id="IPR029274">
    <property type="entry name" value="DUF4615"/>
</dbReference>
<name>A0ABM1YQ99_AEDAL</name>
<dbReference type="EnsemblMetazoa" id="AALFPA23_011185.R15817">
    <property type="protein sequence ID" value="AALFPA23_011185.P15817"/>
    <property type="gene ID" value="AALFPA23_011185"/>
</dbReference>
<feature type="compositionally biased region" description="Low complexity" evidence="2">
    <location>
        <begin position="24"/>
        <end position="45"/>
    </location>
</feature>
<proteinExistence type="inferred from homology"/>
<evidence type="ECO:0000313" key="3">
    <source>
        <dbReference type="EnsemblMetazoa" id="AALFPA23_011185.P15817"/>
    </source>
</evidence>
<dbReference type="Proteomes" id="UP000069940">
    <property type="component" value="Unassembled WGS sequence"/>
</dbReference>
<feature type="compositionally biased region" description="Basic residues" evidence="2">
    <location>
        <begin position="1"/>
        <end position="13"/>
    </location>
</feature>
<dbReference type="Pfam" id="PF15393">
    <property type="entry name" value="DUF4615"/>
    <property type="match status" value="1"/>
</dbReference>